<dbReference type="PANTHER" id="PTHR43394:SF1">
    <property type="entry name" value="ATP-BINDING CASSETTE SUB-FAMILY B MEMBER 10, MITOCHONDRIAL"/>
    <property type="match status" value="1"/>
</dbReference>
<feature type="domain" description="ABC transporter" evidence="10">
    <location>
        <begin position="339"/>
        <end position="574"/>
    </location>
</feature>
<proteinExistence type="predicted"/>
<dbReference type="SUPFAM" id="SSF90123">
    <property type="entry name" value="ABC transporter transmembrane region"/>
    <property type="match status" value="1"/>
</dbReference>
<sequence>MNTLFKQMKNYKFMTFLSIVFVAIMAIASLWQPKLLQEVLTAIMEDNLDAINTLGVWLIGVAVVGLIAGIANTIASAKVAQGVGADLREAAFRKIQTFSFSNIERFSSGNLVVRLTNDITQVQNLVMMTLQSLTRIPIIFIGAFVMAMFTLPQLWWIIILLIVLVAIVLMVAFSFMGRYFGKLQHYLDKVNTIAKENFAGIRVVKSFVQEDNELKRFTKTSDKLNEYTIKVGYIFSIIIPSFMMIGNLAVVGAIYFVGSGILDNVTMADMPNIITTIAAIPSFISYLMQIMMAIIIGGMLVSFSSRAFISLGRLNEIMHTNPDIVYDPNAPEETLPGTVEFRNVSFKYNDDEELMLKNISFTANSGEMVGVVGATGAGKSTLVQLIPRLYDPTDGEILIGGKDLRTLNKNTVQNTIAIVLQKAILFSGTIADNLRHGKKQANLEDMNRASGIAQAKEFIEKLDTQYESHVQERGNNFSGGQKQRISITRGVIGDPRILILDDSTSALDARSEKLVKEALNHELTDTTTIIVAQKISSVVHADKILVLDNGELVGVGTHKELIQNSDVYREIYETQKGKEVVA</sequence>
<dbReference type="Gene3D" id="3.40.50.300">
    <property type="entry name" value="P-loop containing nucleotide triphosphate hydrolases"/>
    <property type="match status" value="1"/>
</dbReference>
<evidence type="ECO:0000256" key="4">
    <source>
        <dbReference type="ARBA" id="ARBA00022692"/>
    </source>
</evidence>
<keyword evidence="3" id="KW-1003">Cell membrane</keyword>
<name>A0A5R8QCU5_9FIRM</name>
<dbReference type="InterPro" id="IPR036640">
    <property type="entry name" value="ABC1_TM_sf"/>
</dbReference>
<reference evidence="12 13" key="1">
    <citation type="submission" date="2019-05" db="EMBL/GenBank/DDBJ databases">
        <title>Culicoidintestinum kansasii gen. nov., sp. nov. from the gastrointestinal tract of the biting midge, Culicoides sonorensis.</title>
        <authorList>
            <person name="Neupane S."/>
            <person name="Ghosh A."/>
            <person name="Gunther S."/>
            <person name="Martin K."/>
            <person name="Zurek L."/>
        </authorList>
    </citation>
    <scope>NUCLEOTIDE SEQUENCE [LARGE SCALE GENOMIC DNA]</scope>
    <source>
        <strain evidence="12 13">CS-1</strain>
    </source>
</reference>
<evidence type="ECO:0000313" key="12">
    <source>
        <dbReference type="EMBL" id="TLG73803.1"/>
    </source>
</evidence>
<feature type="transmembrane region" description="Helical" evidence="9">
    <location>
        <begin position="233"/>
        <end position="257"/>
    </location>
</feature>
<keyword evidence="8 9" id="KW-0472">Membrane</keyword>
<protein>
    <submittedName>
        <fullName evidence="12">ABC transporter ATP-binding protein</fullName>
    </submittedName>
</protein>
<keyword evidence="4 9" id="KW-0812">Transmembrane</keyword>
<evidence type="ECO:0000256" key="2">
    <source>
        <dbReference type="ARBA" id="ARBA00022448"/>
    </source>
</evidence>
<dbReference type="Gene3D" id="1.20.1560.10">
    <property type="entry name" value="ABC transporter type 1, transmembrane domain"/>
    <property type="match status" value="1"/>
</dbReference>
<keyword evidence="6 12" id="KW-0067">ATP-binding</keyword>
<dbReference type="PROSITE" id="PS50929">
    <property type="entry name" value="ABC_TM1F"/>
    <property type="match status" value="1"/>
</dbReference>
<dbReference type="Proteomes" id="UP000306912">
    <property type="component" value="Unassembled WGS sequence"/>
</dbReference>
<evidence type="ECO:0000256" key="1">
    <source>
        <dbReference type="ARBA" id="ARBA00004651"/>
    </source>
</evidence>
<feature type="transmembrane region" description="Helical" evidence="9">
    <location>
        <begin position="132"/>
        <end position="149"/>
    </location>
</feature>
<dbReference type="Pfam" id="PF00664">
    <property type="entry name" value="ABC_membrane"/>
    <property type="match status" value="1"/>
</dbReference>
<keyword evidence="5" id="KW-0547">Nucleotide-binding</keyword>
<dbReference type="SUPFAM" id="SSF52540">
    <property type="entry name" value="P-loop containing nucleoside triphosphate hydrolases"/>
    <property type="match status" value="1"/>
</dbReference>
<dbReference type="Pfam" id="PF00005">
    <property type="entry name" value="ABC_tran"/>
    <property type="match status" value="1"/>
</dbReference>
<evidence type="ECO:0000256" key="9">
    <source>
        <dbReference type="SAM" id="Phobius"/>
    </source>
</evidence>
<dbReference type="CDD" id="cd18548">
    <property type="entry name" value="ABC_6TM_Tm287_like"/>
    <property type="match status" value="1"/>
</dbReference>
<evidence type="ECO:0000256" key="6">
    <source>
        <dbReference type="ARBA" id="ARBA00022840"/>
    </source>
</evidence>
<evidence type="ECO:0000313" key="13">
    <source>
        <dbReference type="Proteomes" id="UP000306912"/>
    </source>
</evidence>
<dbReference type="RefSeq" id="WP_138190940.1">
    <property type="nucleotide sequence ID" value="NZ_VBWP01000005.1"/>
</dbReference>
<feature type="transmembrane region" description="Helical" evidence="9">
    <location>
        <begin position="51"/>
        <end position="71"/>
    </location>
</feature>
<comment type="subcellular location">
    <subcellularLocation>
        <location evidence="1">Cell membrane</location>
        <topology evidence="1">Multi-pass membrane protein</topology>
    </subcellularLocation>
</comment>
<dbReference type="PROSITE" id="PS50893">
    <property type="entry name" value="ABC_TRANSPORTER_2"/>
    <property type="match status" value="1"/>
</dbReference>
<dbReference type="InterPro" id="IPR003593">
    <property type="entry name" value="AAA+_ATPase"/>
</dbReference>
<keyword evidence="2" id="KW-0813">Transport</keyword>
<dbReference type="GO" id="GO:0005524">
    <property type="term" value="F:ATP binding"/>
    <property type="evidence" value="ECO:0007669"/>
    <property type="project" value="UniProtKB-KW"/>
</dbReference>
<organism evidence="12 13">
    <name type="scientific">Culicoidibacter larvae</name>
    <dbReference type="NCBI Taxonomy" id="2579976"/>
    <lineage>
        <taxon>Bacteria</taxon>
        <taxon>Bacillati</taxon>
        <taxon>Bacillota</taxon>
        <taxon>Culicoidibacteria</taxon>
        <taxon>Culicoidibacterales</taxon>
        <taxon>Culicoidibacteraceae</taxon>
        <taxon>Culicoidibacter</taxon>
    </lineage>
</organism>
<dbReference type="GO" id="GO:0005886">
    <property type="term" value="C:plasma membrane"/>
    <property type="evidence" value="ECO:0007669"/>
    <property type="project" value="UniProtKB-SubCell"/>
</dbReference>
<evidence type="ECO:0000256" key="7">
    <source>
        <dbReference type="ARBA" id="ARBA00022989"/>
    </source>
</evidence>
<evidence type="ECO:0000259" key="11">
    <source>
        <dbReference type="PROSITE" id="PS50929"/>
    </source>
</evidence>
<dbReference type="InParanoid" id="A0A5R8QCU5"/>
<feature type="transmembrane region" description="Helical" evidence="9">
    <location>
        <begin position="12"/>
        <end position="31"/>
    </location>
</feature>
<evidence type="ECO:0000259" key="10">
    <source>
        <dbReference type="PROSITE" id="PS50893"/>
    </source>
</evidence>
<evidence type="ECO:0000256" key="8">
    <source>
        <dbReference type="ARBA" id="ARBA00023136"/>
    </source>
</evidence>
<gene>
    <name evidence="12" type="ORF">FEZ08_06625</name>
</gene>
<evidence type="ECO:0000256" key="5">
    <source>
        <dbReference type="ARBA" id="ARBA00022741"/>
    </source>
</evidence>
<keyword evidence="7 9" id="KW-1133">Transmembrane helix</keyword>
<dbReference type="GO" id="GO:0016887">
    <property type="term" value="F:ATP hydrolysis activity"/>
    <property type="evidence" value="ECO:0007669"/>
    <property type="project" value="InterPro"/>
</dbReference>
<dbReference type="InterPro" id="IPR003439">
    <property type="entry name" value="ABC_transporter-like_ATP-bd"/>
</dbReference>
<dbReference type="InterPro" id="IPR011527">
    <property type="entry name" value="ABC1_TM_dom"/>
</dbReference>
<evidence type="ECO:0000256" key="3">
    <source>
        <dbReference type="ARBA" id="ARBA00022475"/>
    </source>
</evidence>
<dbReference type="PANTHER" id="PTHR43394">
    <property type="entry name" value="ATP-DEPENDENT PERMEASE MDL1, MITOCHONDRIAL"/>
    <property type="match status" value="1"/>
</dbReference>
<accession>A0A5R8QCU5</accession>
<dbReference type="FunFam" id="3.40.50.300:FF:000221">
    <property type="entry name" value="Multidrug ABC transporter ATP-binding protein"/>
    <property type="match status" value="1"/>
</dbReference>
<dbReference type="AlphaFoldDB" id="A0A5R8QCU5"/>
<dbReference type="SMART" id="SM00382">
    <property type="entry name" value="AAA"/>
    <property type="match status" value="1"/>
</dbReference>
<dbReference type="EMBL" id="VBWP01000005">
    <property type="protein sequence ID" value="TLG73803.1"/>
    <property type="molecule type" value="Genomic_DNA"/>
</dbReference>
<dbReference type="OrthoDB" id="9770415at2"/>
<dbReference type="InterPro" id="IPR039421">
    <property type="entry name" value="Type_1_exporter"/>
</dbReference>
<dbReference type="GO" id="GO:0015421">
    <property type="term" value="F:ABC-type oligopeptide transporter activity"/>
    <property type="evidence" value="ECO:0007669"/>
    <property type="project" value="TreeGrafter"/>
</dbReference>
<keyword evidence="13" id="KW-1185">Reference proteome</keyword>
<comment type="caution">
    <text evidence="12">The sequence shown here is derived from an EMBL/GenBank/DDBJ whole genome shotgun (WGS) entry which is preliminary data.</text>
</comment>
<feature type="transmembrane region" description="Helical" evidence="9">
    <location>
        <begin position="277"/>
        <end position="303"/>
    </location>
</feature>
<feature type="domain" description="ABC transmembrane type-1" evidence="11">
    <location>
        <begin position="16"/>
        <end position="306"/>
    </location>
</feature>
<feature type="transmembrane region" description="Helical" evidence="9">
    <location>
        <begin position="155"/>
        <end position="176"/>
    </location>
</feature>
<dbReference type="InterPro" id="IPR027417">
    <property type="entry name" value="P-loop_NTPase"/>
</dbReference>